<sequence length="97" mass="11498">WGYIRMPYVLSYIKETHRKEIADYEARVAKNPSLKLPPLESYTDYKQALKEKECFTYKLGKALITANSVRGGGRIFAYLQFFQEVRKLKKEFRGKRK</sequence>
<dbReference type="Proteomes" id="UP000256650">
    <property type="component" value="Unassembled WGS sequence"/>
</dbReference>
<evidence type="ECO:0000313" key="2">
    <source>
        <dbReference type="Proteomes" id="UP000256650"/>
    </source>
</evidence>
<evidence type="ECO:0000313" key="1">
    <source>
        <dbReference type="EMBL" id="RDU61577.1"/>
    </source>
</evidence>
<gene>
    <name evidence="1" type="ORF">CQA43_09075</name>
</gene>
<accession>A0A3D8I8Y2</accession>
<comment type="caution">
    <text evidence="1">The sequence shown here is derived from an EMBL/GenBank/DDBJ whole genome shotgun (WGS) entry which is preliminary data.</text>
</comment>
<dbReference type="AlphaFoldDB" id="A0A3D8I8Y2"/>
<evidence type="ECO:0008006" key="3">
    <source>
        <dbReference type="Google" id="ProtNLM"/>
    </source>
</evidence>
<proteinExistence type="predicted"/>
<name>A0A3D8I8Y2_9HELI</name>
<reference evidence="1 2" key="1">
    <citation type="submission" date="2018-04" db="EMBL/GenBank/DDBJ databases">
        <title>Novel Campyloabacter and Helicobacter Species and Strains.</title>
        <authorList>
            <person name="Mannion A.J."/>
            <person name="Shen Z."/>
            <person name="Fox J.G."/>
        </authorList>
    </citation>
    <scope>NUCLEOTIDE SEQUENCE [LARGE SCALE GENOMIC DNA]</scope>
    <source>
        <strain evidence="1 2">MIT 99-5101</strain>
    </source>
</reference>
<feature type="non-terminal residue" evidence="1">
    <location>
        <position position="1"/>
    </location>
</feature>
<organism evidence="1 2">
    <name type="scientific">Helicobacter ganmani</name>
    <dbReference type="NCBI Taxonomy" id="60246"/>
    <lineage>
        <taxon>Bacteria</taxon>
        <taxon>Pseudomonadati</taxon>
        <taxon>Campylobacterota</taxon>
        <taxon>Epsilonproteobacteria</taxon>
        <taxon>Campylobacterales</taxon>
        <taxon>Helicobacteraceae</taxon>
        <taxon>Helicobacter</taxon>
    </lineage>
</organism>
<protein>
    <recommendedName>
        <fullName evidence="3">Alpha-2,3-sialyltransferase</fullName>
    </recommendedName>
</protein>
<dbReference type="EMBL" id="NXLS01000014">
    <property type="protein sequence ID" value="RDU61577.1"/>
    <property type="molecule type" value="Genomic_DNA"/>
</dbReference>
<keyword evidence="2" id="KW-1185">Reference proteome</keyword>